<feature type="compositionally biased region" description="Basic and acidic residues" evidence="8">
    <location>
        <begin position="290"/>
        <end position="304"/>
    </location>
</feature>
<feature type="compositionally biased region" description="Low complexity" evidence="8">
    <location>
        <begin position="108"/>
        <end position="127"/>
    </location>
</feature>
<feature type="region of interest" description="Disordered" evidence="8">
    <location>
        <begin position="1"/>
        <end position="270"/>
    </location>
</feature>
<evidence type="ECO:0000313" key="11">
    <source>
        <dbReference type="EMBL" id="KAK6336254.1"/>
    </source>
</evidence>
<comment type="cofactor">
    <cofactor evidence="1">
        <name>Mn(2+)</name>
        <dbReference type="ChEBI" id="CHEBI:29035"/>
    </cofactor>
</comment>
<dbReference type="GO" id="GO:1990817">
    <property type="term" value="F:poly(A) RNA polymerase activity"/>
    <property type="evidence" value="ECO:0007669"/>
    <property type="project" value="UniProtKB-EC"/>
</dbReference>
<feature type="region of interest" description="Disordered" evidence="8">
    <location>
        <begin position="1172"/>
        <end position="1247"/>
    </location>
</feature>
<organism evidence="11 12">
    <name type="scientific">Orbilia brochopaga</name>
    <dbReference type="NCBI Taxonomy" id="3140254"/>
    <lineage>
        <taxon>Eukaryota</taxon>
        <taxon>Fungi</taxon>
        <taxon>Dikarya</taxon>
        <taxon>Ascomycota</taxon>
        <taxon>Pezizomycotina</taxon>
        <taxon>Orbiliomycetes</taxon>
        <taxon>Orbiliales</taxon>
        <taxon>Orbiliaceae</taxon>
        <taxon>Orbilia</taxon>
    </lineage>
</organism>
<feature type="region of interest" description="Disordered" evidence="8">
    <location>
        <begin position="282"/>
        <end position="304"/>
    </location>
</feature>
<protein>
    <recommendedName>
        <fullName evidence="4">polynucleotide adenylyltransferase</fullName>
        <ecNumber evidence="4">2.7.7.19</ecNumber>
    </recommendedName>
</protein>
<dbReference type="PANTHER" id="PTHR12271">
    <property type="entry name" value="POLY A POLYMERASE CID PAP -RELATED"/>
    <property type="match status" value="1"/>
</dbReference>
<feature type="region of interest" description="Disordered" evidence="8">
    <location>
        <begin position="1285"/>
        <end position="1357"/>
    </location>
</feature>
<evidence type="ECO:0000256" key="2">
    <source>
        <dbReference type="ARBA" id="ARBA00001946"/>
    </source>
</evidence>
<dbReference type="SUPFAM" id="SSF81631">
    <property type="entry name" value="PAP/OAS1 substrate-binding domain"/>
    <property type="match status" value="1"/>
</dbReference>
<evidence type="ECO:0000259" key="10">
    <source>
        <dbReference type="Pfam" id="PF22600"/>
    </source>
</evidence>
<comment type="caution">
    <text evidence="11">The sequence shown here is derived from an EMBL/GenBank/DDBJ whole genome shotgun (WGS) entry which is preliminary data.</text>
</comment>
<feature type="compositionally biased region" description="Basic and acidic residues" evidence="8">
    <location>
        <begin position="1179"/>
        <end position="1192"/>
    </location>
</feature>
<dbReference type="InterPro" id="IPR054708">
    <property type="entry name" value="MTPAP-like_central"/>
</dbReference>
<gene>
    <name evidence="11" type="ORF">TWF696_001815</name>
</gene>
<dbReference type="InterPro" id="IPR002058">
    <property type="entry name" value="PAP_assoc"/>
</dbReference>
<feature type="domain" description="PAP-associated" evidence="9">
    <location>
        <begin position="528"/>
        <end position="583"/>
    </location>
</feature>
<feature type="compositionally biased region" description="Basic residues" evidence="8">
    <location>
        <begin position="128"/>
        <end position="138"/>
    </location>
</feature>
<dbReference type="Pfam" id="PF03828">
    <property type="entry name" value="PAP_assoc"/>
    <property type="match status" value="1"/>
</dbReference>
<comment type="cofactor">
    <cofactor evidence="2">
        <name>Mg(2+)</name>
        <dbReference type="ChEBI" id="CHEBI:18420"/>
    </cofactor>
</comment>
<keyword evidence="7" id="KW-0460">Magnesium</keyword>
<dbReference type="InterPro" id="IPR043519">
    <property type="entry name" value="NT_sf"/>
</dbReference>
<feature type="compositionally biased region" description="Polar residues" evidence="8">
    <location>
        <begin position="644"/>
        <end position="654"/>
    </location>
</feature>
<keyword evidence="5" id="KW-0808">Transferase</keyword>
<dbReference type="GO" id="GO:0031123">
    <property type="term" value="P:RNA 3'-end processing"/>
    <property type="evidence" value="ECO:0007669"/>
    <property type="project" value="TreeGrafter"/>
</dbReference>
<feature type="compositionally biased region" description="Basic residues" evidence="8">
    <location>
        <begin position="1332"/>
        <end position="1344"/>
    </location>
</feature>
<dbReference type="Pfam" id="PF22600">
    <property type="entry name" value="MTPAP-like_central"/>
    <property type="match status" value="1"/>
</dbReference>
<dbReference type="Gene3D" id="3.30.460.10">
    <property type="entry name" value="Beta Polymerase, domain 2"/>
    <property type="match status" value="1"/>
</dbReference>
<accession>A0AAV9U904</accession>
<feature type="region of interest" description="Disordered" evidence="8">
    <location>
        <begin position="636"/>
        <end position="685"/>
    </location>
</feature>
<evidence type="ECO:0000259" key="9">
    <source>
        <dbReference type="Pfam" id="PF03828"/>
    </source>
</evidence>
<dbReference type="Gene3D" id="1.10.1410.10">
    <property type="match status" value="1"/>
</dbReference>
<evidence type="ECO:0000256" key="1">
    <source>
        <dbReference type="ARBA" id="ARBA00001936"/>
    </source>
</evidence>
<feature type="compositionally biased region" description="Polar residues" evidence="8">
    <location>
        <begin position="1209"/>
        <end position="1224"/>
    </location>
</feature>
<dbReference type="Proteomes" id="UP001375240">
    <property type="component" value="Unassembled WGS sequence"/>
</dbReference>
<feature type="compositionally biased region" description="Polar residues" evidence="8">
    <location>
        <begin position="148"/>
        <end position="171"/>
    </location>
</feature>
<feature type="domain" description="Poly(A) RNA polymerase mitochondrial-like central palm" evidence="10">
    <location>
        <begin position="307"/>
        <end position="438"/>
    </location>
</feature>
<feature type="compositionally biased region" description="Polar residues" evidence="8">
    <location>
        <begin position="980"/>
        <end position="989"/>
    </location>
</feature>
<evidence type="ECO:0000256" key="8">
    <source>
        <dbReference type="SAM" id="MobiDB-lite"/>
    </source>
</evidence>
<feature type="compositionally biased region" description="Low complexity" evidence="8">
    <location>
        <begin position="17"/>
        <end position="34"/>
    </location>
</feature>
<keyword evidence="6" id="KW-0479">Metal-binding</keyword>
<feature type="compositionally biased region" description="Low complexity" evidence="8">
    <location>
        <begin position="204"/>
        <end position="220"/>
    </location>
</feature>
<feature type="region of interest" description="Disordered" evidence="8">
    <location>
        <begin position="898"/>
        <end position="920"/>
    </location>
</feature>
<feature type="region of interest" description="Disordered" evidence="8">
    <location>
        <begin position="854"/>
        <end position="878"/>
    </location>
</feature>
<dbReference type="GO" id="GO:0046872">
    <property type="term" value="F:metal ion binding"/>
    <property type="evidence" value="ECO:0007669"/>
    <property type="project" value="UniProtKB-KW"/>
</dbReference>
<reference evidence="11 12" key="1">
    <citation type="submission" date="2019-10" db="EMBL/GenBank/DDBJ databases">
        <authorList>
            <person name="Palmer J.M."/>
        </authorList>
    </citation>
    <scope>NUCLEOTIDE SEQUENCE [LARGE SCALE GENOMIC DNA]</scope>
    <source>
        <strain evidence="11 12">TWF696</strain>
    </source>
</reference>
<feature type="region of interest" description="Disordered" evidence="8">
    <location>
        <begin position="951"/>
        <end position="1094"/>
    </location>
</feature>
<evidence type="ECO:0000256" key="5">
    <source>
        <dbReference type="ARBA" id="ARBA00022679"/>
    </source>
</evidence>
<feature type="compositionally biased region" description="Polar residues" evidence="8">
    <location>
        <begin position="1"/>
        <end position="10"/>
    </location>
</feature>
<evidence type="ECO:0000256" key="4">
    <source>
        <dbReference type="ARBA" id="ARBA00012388"/>
    </source>
</evidence>
<dbReference type="SUPFAM" id="SSF81301">
    <property type="entry name" value="Nucleotidyltransferase"/>
    <property type="match status" value="1"/>
</dbReference>
<evidence type="ECO:0000313" key="12">
    <source>
        <dbReference type="Proteomes" id="UP001375240"/>
    </source>
</evidence>
<dbReference type="GO" id="GO:0010605">
    <property type="term" value="P:negative regulation of macromolecule metabolic process"/>
    <property type="evidence" value="ECO:0007669"/>
    <property type="project" value="UniProtKB-ARBA"/>
</dbReference>
<sequence length="1357" mass="149282">MEDVASSSGGHPSRQEAASTATTTSVVSSNSSSTPLPPFQVSPNRDPQSPPNHRRRYTGSSIPLRPEVPLPPVLSNGFSTLSAPSVIGPGGFDSVDRFRSNLGYTAYSSSAGASAGQRQGRPAGLRHSSPHNHQRRQSRSSDRDAFQTDPNAYPSSAWNTNSAPSRLTNSGLGPRHSIANLQPNPKPETMLPAHPPHPPPPSSTRPQYRSQRSSHSLSNSMPSTPRHPRTRHDAAKSRSPSPPPFALDSPRSATSDPSTHTVMRTRCQYESGLVLQRRRIPYSIGSDPLPDEKPPKDSLSKEDDEKLTADMEKLYADLLPSDESNERRRKFLAKLEKLLNDEWPGHEIKVHPFGSTENKLCSTDSDVDVCIVTTYKDVENVCLLAKVLGKHNMERIICVQNAKVPIVRIWDPEYQVQCDMNVNNTLALENTRMVKTYVDIDPRVRPLAMIIKHWTKQRILNDAAGGGTLSSYTWICMMINFLQTREPPILPSLHQREHKKLPPQNGVDVSFDDDIEKLRGFGDANTESLGSLLFNFFKRYGYEIDFEKSVVSVRMGKLISKAEKKWDNLFGNRLCVEEPFSITRNLSNGADDNAVRGIHEEFRRAFRLLAESPPNIASWSEEYIFPKDEQISASDFVKPASRPVQMTRSNSANKGRSGDSGRARNRQFGGYGSNPRNATFNSRRASSGSNYALAAGLPQITTHLMATPGGYQFVQNPDGTFSYPVLDGLQKPLLDVQHAQRQATLSRQNLLRTFAQAHDTNQHANPNTAQGQAQLAQASNQLEAAGKQQQQAQYNLLAAQSQLGGLHVGYPAYLLYPPILYLPSGLGGSEHYSMGFPPSSPIPQNSLEQRLNRTKNLQPGGPRSRSQPAPHLEPGGRQIPTVVESSADAQDMLGGSESIATASSTSEQPPTPCELQSSDDTFGDYYGYLYPESHTAPAHSPDVYINQKEFMDPQRRFSKEKITPPRFSDHRRPSQPPSPITTANHSRFVQNPDAIWSSSEGDGERSISQDSYDEEPRQRGPVIVNGSASSVPVTPPFDTDDSPQLSLHGDSPHEDSLYHSPAGFSDSYTASMMDHGQPHPGYTQTAMHDDGSNMPKTGYAFNPYTAQPMHFPPFLQFPHSYSAAQASNVDPHTSQKLRHRQTMQQYGRQYDVEQAISATKYANQMQPHLDLATPTHNLNHRDSKPSQQTKEKPRNHHHNSTDNNDSKRTVMTPTGSWKSQSPTKSGPVKTRGMLKQSGSEADNSSEDGNVIARQTGHANSSNRTGATAAASRYVEKINAITKTVGTADHASGAHGSKAGSSSASHKLEDSPMPANQGGQNHPSKSKGEWNKNTHKRKNNKKKRAPATEIVGDERKGG</sequence>
<proteinExistence type="inferred from homology"/>
<name>A0AAV9U904_9PEZI</name>
<feature type="compositionally biased region" description="Low complexity" evidence="8">
    <location>
        <begin position="898"/>
        <end position="907"/>
    </location>
</feature>
<evidence type="ECO:0000256" key="3">
    <source>
        <dbReference type="ARBA" id="ARBA00008593"/>
    </source>
</evidence>
<feature type="compositionally biased region" description="Pro residues" evidence="8">
    <location>
        <begin position="193"/>
        <end position="203"/>
    </location>
</feature>
<dbReference type="EC" id="2.7.7.19" evidence="4"/>
<dbReference type="CDD" id="cd05402">
    <property type="entry name" value="NT_PAP_TUTase"/>
    <property type="match status" value="1"/>
</dbReference>
<comment type="similarity">
    <text evidence="3">Belongs to the DNA polymerase type-B-like family.</text>
</comment>
<evidence type="ECO:0000256" key="7">
    <source>
        <dbReference type="ARBA" id="ARBA00022842"/>
    </source>
</evidence>
<keyword evidence="12" id="KW-1185">Reference proteome</keyword>
<evidence type="ECO:0000256" key="6">
    <source>
        <dbReference type="ARBA" id="ARBA00022723"/>
    </source>
</evidence>
<dbReference type="PANTHER" id="PTHR12271:SF113">
    <property type="entry name" value="POLY(A) RNA POLYMERASE CID11"/>
    <property type="match status" value="1"/>
</dbReference>
<dbReference type="EMBL" id="JAVHNQ010000011">
    <property type="protein sequence ID" value="KAK6336254.1"/>
    <property type="molecule type" value="Genomic_DNA"/>
</dbReference>
<feature type="compositionally biased region" description="Low complexity" evidence="8">
    <location>
        <begin position="1289"/>
        <end position="1304"/>
    </location>
</feature>
<feature type="compositionally biased region" description="Polar residues" evidence="8">
    <location>
        <begin position="674"/>
        <end position="685"/>
    </location>
</feature>
<feature type="compositionally biased region" description="Polar residues" evidence="8">
    <location>
        <begin position="251"/>
        <end position="262"/>
    </location>
</feature>
<feature type="compositionally biased region" description="Basic and acidic residues" evidence="8">
    <location>
        <begin position="951"/>
        <end position="972"/>
    </location>
</feature>